<feature type="signal peptide" evidence="2">
    <location>
        <begin position="1"/>
        <end position="25"/>
    </location>
</feature>
<feature type="compositionally biased region" description="Low complexity" evidence="1">
    <location>
        <begin position="34"/>
        <end position="64"/>
    </location>
</feature>
<dbReference type="PROSITE" id="PS51257">
    <property type="entry name" value="PROKAR_LIPOPROTEIN"/>
    <property type="match status" value="1"/>
</dbReference>
<evidence type="ECO:0000313" key="3">
    <source>
        <dbReference type="EMBL" id="KAA9111244.1"/>
    </source>
</evidence>
<evidence type="ECO:0000313" key="4">
    <source>
        <dbReference type="Proteomes" id="UP000325827"/>
    </source>
</evidence>
<evidence type="ECO:0000256" key="2">
    <source>
        <dbReference type="SAM" id="SignalP"/>
    </source>
</evidence>
<feature type="region of interest" description="Disordered" evidence="1">
    <location>
        <begin position="32"/>
        <end position="75"/>
    </location>
</feature>
<protein>
    <submittedName>
        <fullName evidence="3">Uncharacterized protein</fullName>
    </submittedName>
</protein>
<accession>A0A5J5J7X9</accession>
<proteinExistence type="predicted"/>
<dbReference type="AlphaFoldDB" id="A0A5J5J7X9"/>
<feature type="chain" id="PRO_5038971064" evidence="2">
    <location>
        <begin position="26"/>
        <end position="174"/>
    </location>
</feature>
<keyword evidence="2" id="KW-0732">Signal</keyword>
<keyword evidence="4" id="KW-1185">Reference proteome</keyword>
<dbReference type="EMBL" id="VYSA01000001">
    <property type="protein sequence ID" value="KAA9111244.1"/>
    <property type="molecule type" value="Genomic_DNA"/>
</dbReference>
<name>A0A5J5J7X9_9MICO</name>
<reference evidence="4" key="1">
    <citation type="submission" date="2019-09" db="EMBL/GenBank/DDBJ databases">
        <title>Mumia zhuanghuii sp. nov. isolated from the intestinal contents of plateau pika (Ochotona curzoniae) in the Qinghai-Tibet plateau of China.</title>
        <authorList>
            <person name="Tian Z."/>
        </authorList>
    </citation>
    <scope>NUCLEOTIDE SEQUENCE [LARGE SCALE GENOMIC DNA]</scope>
    <source>
        <strain evidence="4">JCM 30598</strain>
    </source>
</reference>
<gene>
    <name evidence="3" type="ORF">F6B43_06525</name>
</gene>
<dbReference type="Proteomes" id="UP000325827">
    <property type="component" value="Unassembled WGS sequence"/>
</dbReference>
<dbReference type="OrthoDB" id="4981587at2"/>
<sequence>MRVPVNTPVRVAVMVLALLTCAGLAACSTPRPGAAVSPSSSTEPTSIATPTASPEPTAAVTAEPTPLPVPTASPGRASDVEVVVITLDVVSGTVEASGMVPKLLEDGGACTLTLVQGGVTRTVSGATAAAQESTYCALLTYPTADLGPGDWQATLEYSSAAHFGLSGTQTVTVP</sequence>
<comment type="caution">
    <text evidence="3">The sequence shown here is derived from an EMBL/GenBank/DDBJ whole genome shotgun (WGS) entry which is preliminary data.</text>
</comment>
<dbReference type="RefSeq" id="WP_150448013.1">
    <property type="nucleotide sequence ID" value="NZ_VYSA01000001.1"/>
</dbReference>
<evidence type="ECO:0000256" key="1">
    <source>
        <dbReference type="SAM" id="MobiDB-lite"/>
    </source>
</evidence>
<organism evidence="3 4">
    <name type="scientific">Microbacterium rhizomatis</name>
    <dbReference type="NCBI Taxonomy" id="1631477"/>
    <lineage>
        <taxon>Bacteria</taxon>
        <taxon>Bacillati</taxon>
        <taxon>Actinomycetota</taxon>
        <taxon>Actinomycetes</taxon>
        <taxon>Micrococcales</taxon>
        <taxon>Microbacteriaceae</taxon>
        <taxon>Microbacterium</taxon>
    </lineage>
</organism>